<dbReference type="PANTHER" id="PTHR11461:SF315">
    <property type="entry name" value="SERPIN-Z3-LIKE"/>
    <property type="match status" value="1"/>
</dbReference>
<gene>
    <name evidence="4" type="primary">LOC110703131</name>
</gene>
<reference evidence="4" key="2">
    <citation type="submission" date="2021-03" db="UniProtKB">
        <authorList>
            <consortium name="EnsemblPlants"/>
        </authorList>
    </citation>
    <scope>IDENTIFICATION</scope>
</reference>
<accession>A0A803LNG1</accession>
<dbReference type="InterPro" id="IPR023796">
    <property type="entry name" value="Serpin_dom"/>
</dbReference>
<dbReference type="GO" id="GO:0004867">
    <property type="term" value="F:serine-type endopeptidase inhibitor activity"/>
    <property type="evidence" value="ECO:0007669"/>
    <property type="project" value="InterPro"/>
</dbReference>
<dbReference type="EnsemblPlants" id="AUR62016490-RA">
    <property type="protein sequence ID" value="AUR62016490-RA:cds"/>
    <property type="gene ID" value="AUR62016490"/>
</dbReference>
<dbReference type="SMART" id="SM00093">
    <property type="entry name" value="SERPIN"/>
    <property type="match status" value="1"/>
</dbReference>
<name>A0A803LNG1_CHEQI</name>
<dbReference type="SUPFAM" id="SSF56574">
    <property type="entry name" value="Serpins"/>
    <property type="match status" value="1"/>
</dbReference>
<protein>
    <recommendedName>
        <fullName evidence="3">Serpin domain-containing protein</fullName>
    </recommendedName>
</protein>
<dbReference type="PROSITE" id="PS00284">
    <property type="entry name" value="SERPIN"/>
    <property type="match status" value="1"/>
</dbReference>
<evidence type="ECO:0000313" key="4">
    <source>
        <dbReference type="EnsemblPlants" id="AUR62016490-RA:cds"/>
    </source>
</evidence>
<dbReference type="InterPro" id="IPR042178">
    <property type="entry name" value="Serpin_sf_1"/>
</dbReference>
<evidence type="ECO:0000256" key="1">
    <source>
        <dbReference type="ARBA" id="ARBA00009500"/>
    </source>
</evidence>
<dbReference type="AlphaFoldDB" id="A0A803LNG1"/>
<dbReference type="Gene3D" id="2.30.39.10">
    <property type="entry name" value="Alpha-1-antitrypsin, domain 1"/>
    <property type="match status" value="1"/>
</dbReference>
<evidence type="ECO:0000259" key="3">
    <source>
        <dbReference type="SMART" id="SM00093"/>
    </source>
</evidence>
<dbReference type="InterPro" id="IPR000215">
    <property type="entry name" value="Serpin_fam"/>
</dbReference>
<dbReference type="Pfam" id="PF00079">
    <property type="entry name" value="Serpin"/>
    <property type="match status" value="1"/>
</dbReference>
<dbReference type="Gramene" id="AUR62016490-RA">
    <property type="protein sequence ID" value="AUR62016490-RA:cds"/>
    <property type="gene ID" value="AUR62016490"/>
</dbReference>
<proteinExistence type="inferred from homology"/>
<dbReference type="PANTHER" id="PTHR11461">
    <property type="entry name" value="SERINE PROTEASE INHIBITOR, SERPIN"/>
    <property type="match status" value="1"/>
</dbReference>
<keyword evidence="5" id="KW-1185">Reference proteome</keyword>
<evidence type="ECO:0000256" key="2">
    <source>
        <dbReference type="RuleBase" id="RU000411"/>
    </source>
</evidence>
<dbReference type="Proteomes" id="UP000596660">
    <property type="component" value="Unplaced"/>
</dbReference>
<evidence type="ECO:0000313" key="5">
    <source>
        <dbReference type="Proteomes" id="UP000596660"/>
    </source>
</evidence>
<organism evidence="4 5">
    <name type="scientific">Chenopodium quinoa</name>
    <name type="common">Quinoa</name>
    <dbReference type="NCBI Taxonomy" id="63459"/>
    <lineage>
        <taxon>Eukaryota</taxon>
        <taxon>Viridiplantae</taxon>
        <taxon>Streptophyta</taxon>
        <taxon>Embryophyta</taxon>
        <taxon>Tracheophyta</taxon>
        <taxon>Spermatophyta</taxon>
        <taxon>Magnoliopsida</taxon>
        <taxon>eudicotyledons</taxon>
        <taxon>Gunneridae</taxon>
        <taxon>Pentapetalae</taxon>
        <taxon>Caryophyllales</taxon>
        <taxon>Chenopodiaceae</taxon>
        <taxon>Chenopodioideae</taxon>
        <taxon>Atripliceae</taxon>
        <taxon>Chenopodium</taxon>
    </lineage>
</organism>
<dbReference type="InterPro" id="IPR036186">
    <property type="entry name" value="Serpin_sf"/>
</dbReference>
<dbReference type="GO" id="GO:0005615">
    <property type="term" value="C:extracellular space"/>
    <property type="evidence" value="ECO:0007669"/>
    <property type="project" value="InterPro"/>
</dbReference>
<comment type="similarity">
    <text evidence="1 2">Belongs to the serpin family.</text>
</comment>
<feature type="domain" description="Serpin" evidence="3">
    <location>
        <begin position="20"/>
        <end position="371"/>
    </location>
</feature>
<dbReference type="InterPro" id="IPR023795">
    <property type="entry name" value="Serpin_CS"/>
</dbReference>
<sequence length="374" mass="41741">MVTNSITKNNMDFSLEVAKKALNHNSSSVNKNMICSPFSISTTLNALVAGAKGNTLEKLLGLLGYNNMEEVIAMASKSASVVKSNGVSGGGPIIAYANGVWLDRKFSLNSSYKEFLLRIFEVQPKVVDFQAKPYEVVKDVNSWINEQTNGFIPKVLSSNHTFNQDIVMFLANALYFKGKWATTFDSSMTQNRRFHLLNGDTVQVPLMKKSNCMYEYGSYKGCKTNTCGLPKLMENIKLSNNMFDNEQIKLTNINIGNVLLPKFKFESSIELSSVMKELGLTLPFEYPGELTKIVDLPSELSDLIFVSDIVQSCRIETNETGTEAACFTRKRFATGCAPPSSLDFIVDHPFMFMIREDHFGKILFMGTVYNPLLD</sequence>
<dbReference type="Gene3D" id="3.30.497.10">
    <property type="entry name" value="Antithrombin, subunit I, domain 2"/>
    <property type="match status" value="2"/>
</dbReference>
<reference evidence="4" key="1">
    <citation type="journal article" date="2017" name="Nature">
        <title>The genome of Chenopodium quinoa.</title>
        <authorList>
            <person name="Jarvis D.E."/>
            <person name="Ho Y.S."/>
            <person name="Lightfoot D.J."/>
            <person name="Schmoeckel S.M."/>
            <person name="Li B."/>
            <person name="Borm T.J.A."/>
            <person name="Ohyanagi H."/>
            <person name="Mineta K."/>
            <person name="Michell C.T."/>
            <person name="Saber N."/>
            <person name="Kharbatia N.M."/>
            <person name="Rupper R.R."/>
            <person name="Sharp A.R."/>
            <person name="Dally N."/>
            <person name="Boughton B.A."/>
            <person name="Woo Y.H."/>
            <person name="Gao G."/>
            <person name="Schijlen E.G.W.M."/>
            <person name="Guo X."/>
            <person name="Momin A.A."/>
            <person name="Negrao S."/>
            <person name="Al-Babili S."/>
            <person name="Gehring C."/>
            <person name="Roessner U."/>
            <person name="Jung C."/>
            <person name="Murphy K."/>
            <person name="Arold S.T."/>
            <person name="Gojobori T."/>
            <person name="van der Linden C.G."/>
            <person name="van Loo E.N."/>
            <person name="Jellen E.N."/>
            <person name="Maughan P.J."/>
            <person name="Tester M."/>
        </authorList>
    </citation>
    <scope>NUCLEOTIDE SEQUENCE [LARGE SCALE GENOMIC DNA]</scope>
    <source>
        <strain evidence="4">cv. PI 614886</strain>
    </source>
</reference>
<dbReference type="InterPro" id="IPR042185">
    <property type="entry name" value="Serpin_sf_2"/>
</dbReference>